<reference evidence="1" key="1">
    <citation type="journal article" date="2011" name="Nat. Biotechnol.">
        <title>Genome sequencing and comparison of two nonhuman primate animal models, the cynomolgus and Chinese rhesus macaques.</title>
        <authorList>
            <person name="Yan G."/>
            <person name="Zhang G."/>
            <person name="Fang X."/>
            <person name="Zhang Y."/>
            <person name="Li C."/>
            <person name="Ling F."/>
            <person name="Cooper D.N."/>
            <person name="Li Q."/>
            <person name="Li Y."/>
            <person name="van Gool A.J."/>
            <person name="Du H."/>
            <person name="Chen J."/>
            <person name="Chen R."/>
            <person name="Zhang P."/>
            <person name="Huang Z."/>
            <person name="Thompson J.R."/>
            <person name="Meng Y."/>
            <person name="Bai Y."/>
            <person name="Wang J."/>
            <person name="Zhuo M."/>
            <person name="Wang T."/>
            <person name="Huang Y."/>
            <person name="Wei L."/>
            <person name="Li J."/>
            <person name="Wang Z."/>
            <person name="Hu H."/>
            <person name="Yang P."/>
            <person name="Le L."/>
            <person name="Stenson P.D."/>
            <person name="Li B."/>
            <person name="Liu X."/>
            <person name="Ball E.V."/>
            <person name="An N."/>
            <person name="Huang Q."/>
            <person name="Zhang Y."/>
            <person name="Fan W."/>
            <person name="Zhang X."/>
            <person name="Li Y."/>
            <person name="Wang W."/>
            <person name="Katze M.G."/>
            <person name="Su B."/>
            <person name="Nielsen R."/>
            <person name="Yang H."/>
            <person name="Wang J."/>
            <person name="Wang X."/>
            <person name="Wang J."/>
        </authorList>
    </citation>
    <scope>NUCLEOTIDE SEQUENCE [LARGE SCALE GENOMIC DNA]</scope>
    <source>
        <strain evidence="1">CR-5</strain>
    </source>
</reference>
<accession>G7MSD8</accession>
<gene>
    <name evidence="1" type="ORF">EGK_16277</name>
</gene>
<evidence type="ECO:0000313" key="1">
    <source>
        <dbReference type="EMBL" id="EHH26332.1"/>
    </source>
</evidence>
<dbReference type="Proteomes" id="UP000013456">
    <property type="component" value="Chromosome 5"/>
</dbReference>
<organism evidence="1">
    <name type="scientific">Macaca mulatta</name>
    <name type="common">Rhesus macaque</name>
    <dbReference type="NCBI Taxonomy" id="9544"/>
    <lineage>
        <taxon>Eukaryota</taxon>
        <taxon>Metazoa</taxon>
        <taxon>Chordata</taxon>
        <taxon>Craniata</taxon>
        <taxon>Vertebrata</taxon>
        <taxon>Euteleostomi</taxon>
        <taxon>Mammalia</taxon>
        <taxon>Eutheria</taxon>
        <taxon>Euarchontoglires</taxon>
        <taxon>Primates</taxon>
        <taxon>Haplorrhini</taxon>
        <taxon>Catarrhini</taxon>
        <taxon>Cercopithecidae</taxon>
        <taxon>Cercopithecinae</taxon>
        <taxon>Macaca</taxon>
    </lineage>
</organism>
<name>G7MSD8_MACMU</name>
<sequence>MKKKEDAPDSSAVPPSRDASVTVFGLLAQLLSLNAMHKQARQN</sequence>
<proteinExistence type="predicted"/>
<protein>
    <submittedName>
        <fullName evidence="1">Uncharacterized protein</fullName>
    </submittedName>
</protein>
<dbReference type="AlphaFoldDB" id="G7MSD8"/>
<dbReference type="EMBL" id="CM001257">
    <property type="protein sequence ID" value="EHH26332.1"/>
    <property type="molecule type" value="Genomic_DNA"/>
</dbReference>